<name>A0A0S6U9U3_NEOTH</name>
<dbReference type="PANTHER" id="PTHR31862:SF1">
    <property type="entry name" value="UPF0261 DOMAIN PROTEIN (AFU_ORTHOLOGUE AFUA_1G10120)"/>
    <property type="match status" value="1"/>
</dbReference>
<dbReference type="Proteomes" id="UP000063718">
    <property type="component" value="Unassembled WGS sequence"/>
</dbReference>
<dbReference type="NCBIfam" id="NF002674">
    <property type="entry name" value="PRK02399.1-2"/>
    <property type="match status" value="1"/>
</dbReference>
<evidence type="ECO:0000259" key="2">
    <source>
        <dbReference type="Pfam" id="PF06792"/>
    </source>
</evidence>
<sequence>MTAKDIAIIATVDTKEAEARFLQEFITSHGWQAPVLDVSTHRPHNFQATYSREEICRRAGVEYKDLGTLRRDAMMATMGRGAARVLMELYDRGELAGVLGIGGNQGTAIAAMAMRSLPVGLPKLIVSTVASGNVRPYVEYKDITMMFSVADLLGGPNTVSRTILSNAAGAVMGMAAWGQPLKTGERPVIAITALGNTDPAVAAARGRLVELGYEVIAFHASGTCGSAMEELIEAGLINGVLDLTPHELIGEVHGADIYTPLRPRLEAAGRRGIPQVVSLGGLDYFCFGPADTIPQRFQGRKTHYHNPYNTNVRATGGELAQVGEVMAAKLNAARGPVVVMVPLKGWSENGRAGGPLYDQEADAALVASLEANLNPGIKLMKLNAHINDPIFAASAVAVLHQLMEVSRPVDGTFPREAVEKGTLPPKNPKWRRSLTPESAIVKQAPR</sequence>
<evidence type="ECO:0000259" key="3">
    <source>
        <dbReference type="Pfam" id="PF23189"/>
    </source>
</evidence>
<dbReference type="Gene3D" id="3.40.50.12030">
    <property type="entry name" value="Uncharacterised protein family UPF0261, NC domain"/>
    <property type="match status" value="1"/>
</dbReference>
<protein>
    <submittedName>
        <fullName evidence="4">Uncharacterized conserved protein</fullName>
    </submittedName>
</protein>
<dbReference type="Gene3D" id="3.40.50.12020">
    <property type="entry name" value="Uncharacterised protein family UPF0261, NN domain"/>
    <property type="match status" value="1"/>
</dbReference>
<dbReference type="PIRSF" id="PIRSF033271">
    <property type="entry name" value="UCP033271"/>
    <property type="match status" value="1"/>
</dbReference>
<reference evidence="4" key="1">
    <citation type="journal article" date="2014" name="Gene">
        <title>Genome-guided analysis of transformation efficiency and carbon dioxide assimilation by Moorella thermoacetica Y72.</title>
        <authorList>
            <person name="Tsukahara K."/>
            <person name="Kita A."/>
            <person name="Nakashimada Y."/>
            <person name="Hoshino T."/>
            <person name="Murakami K."/>
        </authorList>
    </citation>
    <scope>NUCLEOTIDE SEQUENCE [LARGE SCALE GENOMIC DNA]</scope>
    <source>
        <strain evidence="4">Y72</strain>
    </source>
</reference>
<dbReference type="PANTHER" id="PTHR31862">
    <property type="entry name" value="UPF0261 DOMAIN PROTEIN (AFU_ORTHOLOGUE AFUA_1G10120)"/>
    <property type="match status" value="1"/>
</dbReference>
<evidence type="ECO:0000256" key="1">
    <source>
        <dbReference type="SAM" id="MobiDB-lite"/>
    </source>
</evidence>
<feature type="domain" description="UPF0261" evidence="3">
    <location>
        <begin position="186"/>
        <end position="403"/>
    </location>
</feature>
<feature type="domain" description="UPF0261" evidence="2">
    <location>
        <begin position="5"/>
        <end position="176"/>
    </location>
</feature>
<evidence type="ECO:0000313" key="4">
    <source>
        <dbReference type="EMBL" id="GAF25493.1"/>
    </source>
</evidence>
<proteinExistence type="predicted"/>
<dbReference type="Pfam" id="PF23189">
    <property type="entry name" value="UPF0261_C"/>
    <property type="match status" value="1"/>
</dbReference>
<feature type="region of interest" description="Disordered" evidence="1">
    <location>
        <begin position="416"/>
        <end position="446"/>
    </location>
</feature>
<accession>A0A0S6U9U3</accession>
<organism evidence="4">
    <name type="scientific">Moorella thermoacetica Y72</name>
    <dbReference type="NCBI Taxonomy" id="1325331"/>
    <lineage>
        <taxon>Bacteria</taxon>
        <taxon>Bacillati</taxon>
        <taxon>Bacillota</taxon>
        <taxon>Clostridia</taxon>
        <taxon>Neomoorellales</taxon>
        <taxon>Neomoorellaceae</taxon>
        <taxon>Neomoorella</taxon>
    </lineage>
</organism>
<dbReference type="InterPro" id="IPR008322">
    <property type="entry name" value="UPF0261"/>
</dbReference>
<dbReference type="InterPro" id="IPR051353">
    <property type="entry name" value="Tobamovirus_resist_UPF0261"/>
</dbReference>
<dbReference type="InterPro" id="IPR056778">
    <property type="entry name" value="UPF0261_C"/>
</dbReference>
<dbReference type="EMBL" id="DF238840">
    <property type="protein sequence ID" value="GAF25493.1"/>
    <property type="molecule type" value="Genomic_DNA"/>
</dbReference>
<dbReference type="AlphaFoldDB" id="A0A0S6U9U3"/>
<dbReference type="Pfam" id="PF06792">
    <property type="entry name" value="UPF0261"/>
    <property type="match status" value="1"/>
</dbReference>
<dbReference type="InterPro" id="IPR044122">
    <property type="entry name" value="UPF0261_N"/>
</dbReference>
<dbReference type="RefSeq" id="WP_025773450.1">
    <property type="nucleotide sequence ID" value="NZ_DF238840.1"/>
</dbReference>
<dbReference type="CDD" id="cd15488">
    <property type="entry name" value="Tm-1-like"/>
    <property type="match status" value="1"/>
</dbReference>
<gene>
    <name evidence="4" type="ORF">MTY_0828</name>
</gene>